<keyword evidence="9" id="KW-1185">Reference proteome</keyword>
<proteinExistence type="predicted"/>
<feature type="transmembrane region" description="Helical" evidence="6">
    <location>
        <begin position="36"/>
        <end position="54"/>
    </location>
</feature>
<evidence type="ECO:0000313" key="8">
    <source>
        <dbReference type="EMBL" id="SHG19986.1"/>
    </source>
</evidence>
<feature type="transmembrane region" description="Helical" evidence="6">
    <location>
        <begin position="208"/>
        <end position="231"/>
    </location>
</feature>
<evidence type="ECO:0000256" key="3">
    <source>
        <dbReference type="ARBA" id="ARBA00022692"/>
    </source>
</evidence>
<feature type="domain" description="EamA" evidence="7">
    <location>
        <begin position="146"/>
        <end position="281"/>
    </location>
</feature>
<dbReference type="InterPro" id="IPR037185">
    <property type="entry name" value="EmrE-like"/>
</dbReference>
<reference evidence="9" key="1">
    <citation type="submission" date="2016-11" db="EMBL/GenBank/DDBJ databases">
        <authorList>
            <person name="Varghese N."/>
            <person name="Submissions S."/>
        </authorList>
    </citation>
    <scope>NUCLEOTIDE SEQUENCE [LARGE SCALE GENOMIC DNA]</scope>
    <source>
        <strain evidence="9">DSM 27370</strain>
    </source>
</reference>
<feature type="transmembrane region" description="Helical" evidence="6">
    <location>
        <begin position="238"/>
        <end position="258"/>
    </location>
</feature>
<dbReference type="AlphaFoldDB" id="A0A1M5HVH7"/>
<keyword evidence="2" id="KW-1003">Cell membrane</keyword>
<evidence type="ECO:0000256" key="1">
    <source>
        <dbReference type="ARBA" id="ARBA00004651"/>
    </source>
</evidence>
<evidence type="ECO:0000256" key="4">
    <source>
        <dbReference type="ARBA" id="ARBA00022989"/>
    </source>
</evidence>
<dbReference type="RefSeq" id="WP_062182695.1">
    <property type="nucleotide sequence ID" value="NZ_BBXL01000018.1"/>
</dbReference>
<evidence type="ECO:0000256" key="2">
    <source>
        <dbReference type="ARBA" id="ARBA00022475"/>
    </source>
</evidence>
<protein>
    <submittedName>
        <fullName evidence="8">EamA domain-containing membrane protein RarD</fullName>
    </submittedName>
</protein>
<feature type="transmembrane region" description="Helical" evidence="6">
    <location>
        <begin position="66"/>
        <end position="87"/>
    </location>
</feature>
<dbReference type="PANTHER" id="PTHR32322">
    <property type="entry name" value="INNER MEMBRANE TRANSPORTER"/>
    <property type="match status" value="1"/>
</dbReference>
<evidence type="ECO:0000256" key="5">
    <source>
        <dbReference type="ARBA" id="ARBA00023136"/>
    </source>
</evidence>
<dbReference type="PANTHER" id="PTHR32322:SF18">
    <property type="entry name" value="S-ADENOSYLMETHIONINE_S-ADENOSYLHOMOCYSTEINE TRANSPORTER"/>
    <property type="match status" value="1"/>
</dbReference>
<accession>A0A1M5HVH7</accession>
<dbReference type="EMBL" id="FQUC01000017">
    <property type="protein sequence ID" value="SHG19986.1"/>
    <property type="molecule type" value="Genomic_DNA"/>
</dbReference>
<dbReference type="Proteomes" id="UP000184480">
    <property type="component" value="Unassembled WGS sequence"/>
</dbReference>
<feature type="transmembrane region" description="Helical" evidence="6">
    <location>
        <begin position="264"/>
        <end position="284"/>
    </location>
</feature>
<dbReference type="SUPFAM" id="SSF103481">
    <property type="entry name" value="Multidrug resistance efflux transporter EmrE"/>
    <property type="match status" value="2"/>
</dbReference>
<dbReference type="Pfam" id="PF00892">
    <property type="entry name" value="EamA"/>
    <property type="match status" value="2"/>
</dbReference>
<dbReference type="InterPro" id="IPR000620">
    <property type="entry name" value="EamA_dom"/>
</dbReference>
<sequence>MKFKGYLWGCVSSATYGLIPLFGLPVLRKAVSYDSLLFYRFSCAAILLALIMFLRKESFKVTKKEVVPLIILGILFALSAQFLFWSYSFLSVGLASTILFTYPIFVAMLMAVLFKERISRISQLAIVVAFSGVCLLYQGDVSINVWGLCIILLSALFYAIFIIVVNKSPVKNMQGEKLIFYALSISACFFFIQAQVKGGIQILPDTESVINIIMLATIPTVVSCIAMVYAVQYIGSTSTAVLGALEPVTAVAVGVFAFNEVFSLNLAIGICFILTAVLLIIMSGRIEKIARQRSFHNK</sequence>
<gene>
    <name evidence="8" type="ORF">SAMN05444362_11755</name>
</gene>
<keyword evidence="3 6" id="KW-0812">Transmembrane</keyword>
<evidence type="ECO:0000313" key="9">
    <source>
        <dbReference type="Proteomes" id="UP000184480"/>
    </source>
</evidence>
<dbReference type="InterPro" id="IPR050638">
    <property type="entry name" value="AA-Vitamin_Transporters"/>
</dbReference>
<dbReference type="GO" id="GO:0005886">
    <property type="term" value="C:plasma membrane"/>
    <property type="evidence" value="ECO:0007669"/>
    <property type="project" value="UniProtKB-SubCell"/>
</dbReference>
<feature type="transmembrane region" description="Helical" evidence="6">
    <location>
        <begin position="5"/>
        <end position="24"/>
    </location>
</feature>
<feature type="transmembrane region" description="Helical" evidence="6">
    <location>
        <begin position="93"/>
        <end position="114"/>
    </location>
</feature>
<dbReference type="STRING" id="1346286.SAMN05444362_11755"/>
<comment type="subcellular location">
    <subcellularLocation>
        <location evidence="1">Cell membrane</location>
        <topology evidence="1">Multi-pass membrane protein</topology>
    </subcellularLocation>
</comment>
<feature type="domain" description="EamA" evidence="7">
    <location>
        <begin position="4"/>
        <end position="137"/>
    </location>
</feature>
<keyword evidence="5 6" id="KW-0472">Membrane</keyword>
<feature type="transmembrane region" description="Helical" evidence="6">
    <location>
        <begin position="145"/>
        <end position="166"/>
    </location>
</feature>
<dbReference type="OrthoDB" id="9806740at2"/>
<name>A0A1M5HVH7_9BACT</name>
<feature type="transmembrane region" description="Helical" evidence="6">
    <location>
        <begin position="178"/>
        <end position="196"/>
    </location>
</feature>
<keyword evidence="4 6" id="KW-1133">Transmembrane helix</keyword>
<dbReference type="Gene3D" id="1.10.3730.20">
    <property type="match status" value="1"/>
</dbReference>
<organism evidence="8 9">
    <name type="scientific">Dysgonomonas macrotermitis</name>
    <dbReference type="NCBI Taxonomy" id="1346286"/>
    <lineage>
        <taxon>Bacteria</taxon>
        <taxon>Pseudomonadati</taxon>
        <taxon>Bacteroidota</taxon>
        <taxon>Bacteroidia</taxon>
        <taxon>Bacteroidales</taxon>
        <taxon>Dysgonomonadaceae</taxon>
        <taxon>Dysgonomonas</taxon>
    </lineage>
</organism>
<evidence type="ECO:0000259" key="7">
    <source>
        <dbReference type="Pfam" id="PF00892"/>
    </source>
</evidence>
<evidence type="ECO:0000256" key="6">
    <source>
        <dbReference type="SAM" id="Phobius"/>
    </source>
</evidence>
<feature type="transmembrane region" description="Helical" evidence="6">
    <location>
        <begin position="121"/>
        <end position="139"/>
    </location>
</feature>